<dbReference type="GO" id="GO:0033588">
    <property type="term" value="C:elongator holoenzyme complex"/>
    <property type="evidence" value="ECO:0007669"/>
    <property type="project" value="EnsemblPlants"/>
</dbReference>
<dbReference type="AlphaFoldDB" id="A0A7N0RC38"/>
<comment type="pathway">
    <text evidence="3">tRNA modification; 5-methoxycarbonylmethyl-2-thiouridine-tRNA biosynthesis.</text>
</comment>
<evidence type="ECO:0000256" key="3">
    <source>
        <dbReference type="ARBA" id="ARBA00005043"/>
    </source>
</evidence>
<evidence type="ECO:0000256" key="4">
    <source>
        <dbReference type="ARBA" id="ARBA00009567"/>
    </source>
</evidence>
<dbReference type="GO" id="GO:0005829">
    <property type="term" value="C:cytosol"/>
    <property type="evidence" value="ECO:0007669"/>
    <property type="project" value="TreeGrafter"/>
</dbReference>
<dbReference type="OMA" id="MLRSHEM"/>
<dbReference type="PANTHER" id="PTHR15641:SF1">
    <property type="entry name" value="ELONGATOR COMPLEX PROTEIN 5"/>
    <property type="match status" value="1"/>
</dbReference>
<evidence type="ECO:0000256" key="2">
    <source>
        <dbReference type="ARBA" id="ARBA00004496"/>
    </source>
</evidence>
<dbReference type="PANTHER" id="PTHR15641">
    <property type="entry name" value="ELONGATOR COMPLEX PROTEIN 5"/>
    <property type="match status" value="1"/>
</dbReference>
<dbReference type="Gramene" id="Kaladp0003s0165.1.v1.1">
    <property type="protein sequence ID" value="Kaladp0003s0165.1.v1.1.CDS.1"/>
    <property type="gene ID" value="Kaladp0003s0165.v1.1"/>
</dbReference>
<accession>A0A7N0RC38</accession>
<comment type="similarity">
    <text evidence="4">Belongs to the ELP5 family.</text>
</comment>
<evidence type="ECO:0000313" key="11">
    <source>
        <dbReference type="Proteomes" id="UP000594263"/>
    </source>
</evidence>
<reference evidence="10" key="1">
    <citation type="submission" date="2021-01" db="UniProtKB">
        <authorList>
            <consortium name="EnsemblPlants"/>
        </authorList>
    </citation>
    <scope>IDENTIFICATION</scope>
</reference>
<comment type="subcellular location">
    <subcellularLocation>
        <location evidence="2">Cytoplasm</location>
    </subcellularLocation>
    <subcellularLocation>
        <location evidence="1">Nucleus</location>
    </subcellularLocation>
</comment>
<evidence type="ECO:0000256" key="6">
    <source>
        <dbReference type="ARBA" id="ARBA00022490"/>
    </source>
</evidence>
<evidence type="ECO:0000256" key="7">
    <source>
        <dbReference type="ARBA" id="ARBA00022694"/>
    </source>
</evidence>
<evidence type="ECO:0000256" key="5">
    <source>
        <dbReference type="ARBA" id="ARBA00020264"/>
    </source>
</evidence>
<dbReference type="EnsemblPlants" id="Kaladp0003s0165.1.v1.1">
    <property type="protein sequence ID" value="Kaladp0003s0165.1.v1.1.CDS.1"/>
    <property type="gene ID" value="Kaladp0003s0165.v1.1"/>
</dbReference>
<keyword evidence="8" id="KW-0539">Nucleus</keyword>
<feature type="region of interest" description="Disordered" evidence="9">
    <location>
        <begin position="190"/>
        <end position="210"/>
    </location>
</feature>
<keyword evidence="6" id="KW-0963">Cytoplasm</keyword>
<organism evidence="10 11">
    <name type="scientific">Kalanchoe fedtschenkoi</name>
    <name type="common">Lavender scallops</name>
    <name type="synonym">South American air plant</name>
    <dbReference type="NCBI Taxonomy" id="63787"/>
    <lineage>
        <taxon>Eukaryota</taxon>
        <taxon>Viridiplantae</taxon>
        <taxon>Streptophyta</taxon>
        <taxon>Embryophyta</taxon>
        <taxon>Tracheophyta</taxon>
        <taxon>Spermatophyta</taxon>
        <taxon>Magnoliopsida</taxon>
        <taxon>eudicotyledons</taxon>
        <taxon>Gunneridae</taxon>
        <taxon>Pentapetalae</taxon>
        <taxon>Saxifragales</taxon>
        <taxon>Crassulaceae</taxon>
        <taxon>Kalanchoe</taxon>
    </lineage>
</organism>
<dbReference type="UniPathway" id="UPA00988"/>
<evidence type="ECO:0000256" key="8">
    <source>
        <dbReference type="ARBA" id="ARBA00023242"/>
    </source>
</evidence>
<evidence type="ECO:0000256" key="1">
    <source>
        <dbReference type="ARBA" id="ARBA00004123"/>
    </source>
</evidence>
<protein>
    <recommendedName>
        <fullName evidence="5">Elongator complex protein 5</fullName>
    </recommendedName>
</protein>
<evidence type="ECO:0000313" key="10">
    <source>
        <dbReference type="EnsemblPlants" id="Kaladp0003s0165.1.v1.1.CDS.1"/>
    </source>
</evidence>
<sequence length="210" mass="23868">MVARFLSMLRSHEMVSSVFWLLSSDLCEERTVSVVEYLSSMVASLESINQSVDLRRGELDIRSMLEMNSKRGKFNVRFKRRNGRVKITTETFHVRKSGIKFTTILASDGGMGGSQDILPKLQFNLQLSEKEREDRAQVVLPFEHQGMGKPIQIYDGRKSQLEGKESDNLIASDKIVANGKAVRKGEIIYFRDSDDEMPDSDEDPDDDLDI</sequence>
<feature type="compositionally biased region" description="Acidic residues" evidence="9">
    <location>
        <begin position="193"/>
        <end position="210"/>
    </location>
</feature>
<keyword evidence="7" id="KW-0819">tRNA processing</keyword>
<dbReference type="GO" id="GO:0005634">
    <property type="term" value="C:nucleus"/>
    <property type="evidence" value="ECO:0007669"/>
    <property type="project" value="UniProtKB-SubCell"/>
</dbReference>
<name>A0A7N0RC38_KALFE</name>
<keyword evidence="11" id="KW-1185">Reference proteome</keyword>
<dbReference type="GO" id="GO:0000049">
    <property type="term" value="F:tRNA binding"/>
    <property type="evidence" value="ECO:0007669"/>
    <property type="project" value="TreeGrafter"/>
</dbReference>
<evidence type="ECO:0000256" key="9">
    <source>
        <dbReference type="SAM" id="MobiDB-lite"/>
    </source>
</evidence>
<dbReference type="Pfam" id="PF10483">
    <property type="entry name" value="Elong_Iki1"/>
    <property type="match status" value="1"/>
</dbReference>
<proteinExistence type="inferred from homology"/>
<dbReference type="GO" id="GO:0002098">
    <property type="term" value="P:tRNA wobble uridine modification"/>
    <property type="evidence" value="ECO:0007669"/>
    <property type="project" value="InterPro"/>
</dbReference>
<dbReference type="InterPro" id="IPR019519">
    <property type="entry name" value="Elp5"/>
</dbReference>
<dbReference type="Proteomes" id="UP000594263">
    <property type="component" value="Unplaced"/>
</dbReference>